<feature type="compositionally biased region" description="Polar residues" evidence="1">
    <location>
        <begin position="1"/>
        <end position="27"/>
    </location>
</feature>
<reference evidence="2" key="1">
    <citation type="journal article" date="2019" name="bioRxiv">
        <title>The Genome of the Zebra Mussel, Dreissena polymorpha: A Resource for Invasive Species Research.</title>
        <authorList>
            <person name="McCartney M.A."/>
            <person name="Auch B."/>
            <person name="Kono T."/>
            <person name="Mallez S."/>
            <person name="Zhang Y."/>
            <person name="Obille A."/>
            <person name="Becker A."/>
            <person name="Abrahante J.E."/>
            <person name="Garbe J."/>
            <person name="Badalamenti J.P."/>
            <person name="Herman A."/>
            <person name="Mangelson H."/>
            <person name="Liachko I."/>
            <person name="Sullivan S."/>
            <person name="Sone E.D."/>
            <person name="Koren S."/>
            <person name="Silverstein K.A.T."/>
            <person name="Beckman K.B."/>
            <person name="Gohl D.M."/>
        </authorList>
    </citation>
    <scope>NUCLEOTIDE SEQUENCE</scope>
    <source>
        <strain evidence="2">Duluth1</strain>
        <tissue evidence="2">Whole animal</tissue>
    </source>
</reference>
<proteinExistence type="predicted"/>
<dbReference type="EMBL" id="JAIWYP010000007">
    <property type="protein sequence ID" value="KAH3800690.1"/>
    <property type="molecule type" value="Genomic_DNA"/>
</dbReference>
<evidence type="ECO:0000313" key="3">
    <source>
        <dbReference type="Proteomes" id="UP000828390"/>
    </source>
</evidence>
<comment type="caution">
    <text evidence="2">The sequence shown here is derived from an EMBL/GenBank/DDBJ whole genome shotgun (WGS) entry which is preliminary data.</text>
</comment>
<dbReference type="Proteomes" id="UP000828390">
    <property type="component" value="Unassembled WGS sequence"/>
</dbReference>
<reference evidence="2" key="2">
    <citation type="submission" date="2020-11" db="EMBL/GenBank/DDBJ databases">
        <authorList>
            <person name="McCartney M.A."/>
            <person name="Auch B."/>
            <person name="Kono T."/>
            <person name="Mallez S."/>
            <person name="Becker A."/>
            <person name="Gohl D.M."/>
            <person name="Silverstein K.A.T."/>
            <person name="Koren S."/>
            <person name="Bechman K.B."/>
            <person name="Herman A."/>
            <person name="Abrahante J.E."/>
            <person name="Garbe J."/>
        </authorList>
    </citation>
    <scope>NUCLEOTIDE SEQUENCE</scope>
    <source>
        <strain evidence="2">Duluth1</strain>
        <tissue evidence="2">Whole animal</tissue>
    </source>
</reference>
<protein>
    <submittedName>
        <fullName evidence="2">Uncharacterized protein</fullName>
    </submittedName>
</protein>
<sequence>MTLIVYSTRSSAADTNNHRSASSSVDTNNHRRRIAVRYNQNDTDISFLNPRNHVPSTTSSPTSYNPTTSLHINEIATDVIRLHNSATSIRSPLQHTTTTSCIQEDPHPTPLQKFSTTKTFLTLILICSFNFNFH</sequence>
<evidence type="ECO:0000313" key="2">
    <source>
        <dbReference type="EMBL" id="KAH3800690.1"/>
    </source>
</evidence>
<keyword evidence="3" id="KW-1185">Reference proteome</keyword>
<feature type="region of interest" description="Disordered" evidence="1">
    <location>
        <begin position="1"/>
        <end position="31"/>
    </location>
</feature>
<organism evidence="2 3">
    <name type="scientific">Dreissena polymorpha</name>
    <name type="common">Zebra mussel</name>
    <name type="synonym">Mytilus polymorpha</name>
    <dbReference type="NCBI Taxonomy" id="45954"/>
    <lineage>
        <taxon>Eukaryota</taxon>
        <taxon>Metazoa</taxon>
        <taxon>Spiralia</taxon>
        <taxon>Lophotrochozoa</taxon>
        <taxon>Mollusca</taxon>
        <taxon>Bivalvia</taxon>
        <taxon>Autobranchia</taxon>
        <taxon>Heteroconchia</taxon>
        <taxon>Euheterodonta</taxon>
        <taxon>Imparidentia</taxon>
        <taxon>Neoheterodontei</taxon>
        <taxon>Myida</taxon>
        <taxon>Dreissenoidea</taxon>
        <taxon>Dreissenidae</taxon>
        <taxon>Dreissena</taxon>
    </lineage>
</organism>
<evidence type="ECO:0000256" key="1">
    <source>
        <dbReference type="SAM" id="MobiDB-lite"/>
    </source>
</evidence>
<accession>A0A9D4J6V8</accession>
<name>A0A9D4J6V8_DREPO</name>
<dbReference type="AlphaFoldDB" id="A0A9D4J6V8"/>
<gene>
    <name evidence="2" type="ORF">DPMN_154329</name>
</gene>